<dbReference type="InterPro" id="IPR021830">
    <property type="entry name" value="DUF3422"/>
</dbReference>
<dbReference type="AlphaFoldDB" id="A0A249MUX2"/>
<dbReference type="Pfam" id="PF11902">
    <property type="entry name" value="DUF3422"/>
    <property type="match status" value="1"/>
</dbReference>
<dbReference type="EMBL" id="CP022745">
    <property type="protein sequence ID" value="ASY44964.1"/>
    <property type="molecule type" value="Genomic_DNA"/>
</dbReference>
<feature type="transmembrane region" description="Helical" evidence="1">
    <location>
        <begin position="403"/>
        <end position="420"/>
    </location>
</feature>
<protein>
    <submittedName>
        <fullName evidence="2">DUF3422 domain-containing protein</fullName>
    </submittedName>
</protein>
<evidence type="ECO:0000313" key="2">
    <source>
        <dbReference type="EMBL" id="ASY44964.1"/>
    </source>
</evidence>
<accession>A0A249MUX2</accession>
<keyword evidence="1" id="KW-0812">Transmembrane</keyword>
<evidence type="ECO:0000256" key="1">
    <source>
        <dbReference type="SAM" id="Phobius"/>
    </source>
</evidence>
<dbReference type="RefSeq" id="WP_017182572.1">
    <property type="nucleotide sequence ID" value="NZ_CP022745.1"/>
</dbReference>
<evidence type="ECO:0000313" key="3">
    <source>
        <dbReference type="Proteomes" id="UP000217141"/>
    </source>
</evidence>
<proteinExistence type="predicted"/>
<dbReference type="KEGG" id="shyd:CJD35_11315"/>
<keyword evidence="1" id="KW-0472">Membrane</keyword>
<name>A0A249MUX2_SPHXE</name>
<gene>
    <name evidence="2" type="ORF">CJD35_11315</name>
</gene>
<keyword evidence="1" id="KW-1133">Transmembrane helix</keyword>
<organism evidence="2 3">
    <name type="scientific">Sphingobium xenophagum</name>
    <dbReference type="NCBI Taxonomy" id="121428"/>
    <lineage>
        <taxon>Bacteria</taxon>
        <taxon>Pseudomonadati</taxon>
        <taxon>Pseudomonadota</taxon>
        <taxon>Alphaproteobacteria</taxon>
        <taxon>Sphingomonadales</taxon>
        <taxon>Sphingomonadaceae</taxon>
        <taxon>Sphingobium</taxon>
    </lineage>
</organism>
<dbReference type="Proteomes" id="UP000217141">
    <property type="component" value="Chromosome I"/>
</dbReference>
<reference evidence="2 3" key="1">
    <citation type="submission" date="2017-08" db="EMBL/GenBank/DDBJ databases">
        <title>Whole Genome Sequence of Sphingobium hydrophobicum C1: Insights into Adaption to the Electronic-waste Contaminated Sediment.</title>
        <authorList>
            <person name="Song D."/>
            <person name="Chen X."/>
            <person name="Xu M."/>
        </authorList>
    </citation>
    <scope>NUCLEOTIDE SEQUENCE [LARGE SCALE GENOMIC DNA]</scope>
    <source>
        <strain evidence="2 3">C1</strain>
    </source>
</reference>
<sequence length="438" mass="48832">MTDDAQHRDDPFTALQLRDHPLRAPLSQEMHVRTMPRLSAPARLLQFVLLVDEDEARESSGALAALLAAHGVTADTGDRFLTCRLGMLEFSCERHTEFMTYSFIADGDGDPFDLTPFAATAQWIAGLPGRIIRSTQIALVRTPPSDAMIASHFATDDLIISDVAQGRARIWSDFRLHANGFGRLLIRDNGLAGAEPSQLIQRLQELGNYRKMALLGLPEAQRATPVVTALEQRLTNITARVAEKDADADSVLAQLSALSAELAQIVAHTRYRMSATHAYAELCFDRIRRLDMATVRGFRSLDDFTERRLLPAMRTCDAFTRRLEDLSQRTAWTSAMLRTRVDTALARRNRDLLASMDRRTGLQLRLQHTVEGLSVVAISYYALGLWHHLEAALERQGAHLPGWINIALLPATLVTVWLGVRQIRKVKRPPARGEAAPH</sequence>